<comment type="caution">
    <text evidence="3">The sequence shown here is derived from an EMBL/GenBank/DDBJ whole genome shotgun (WGS) entry which is preliminary data.</text>
</comment>
<sequence>MAVPEKNRKFNAPCNFLRLWSSLTQYSTAKYTCPCIIPGVGNVYYSINCKNRSRMKAGICLLLFFIPVAVLSQSKLPVIKASSNLASVRDGKVFQDKTWTITPAAKPDVFVALSKNVTFYTDQDSISFRMKPGVYHDFYVLLNGKDTAWTRIQAMPPYLDTLKAARKYNYSDKREIPAFTYQSPDDPRLKKIRADLQLDSIAGNGNDVSKMINLMQWVHNIIRHDGNSNNPAVKNALAIIDVCRKEDRGVNCRMMATVLNECYLAIGFKSRFVTCMPRPLKFDDCHVINMVYSDDLDRWVWMDPTFSAYVMDEKGELLGPKEVRERLINGQPLIVNPDANWNRKVSYTKENYLNSYMAKNLYRIECTANSEADTETYTSGKQVTYIELLPMNAVKQLPQKEEKVTSKGTTIKNYKTNSPDLFWAKPTR</sequence>
<keyword evidence="4" id="KW-1185">Reference proteome</keyword>
<organism evidence="3 4">
    <name type="scientific">Chitinophaga solisilvae</name>
    <dbReference type="NCBI Taxonomy" id="1233460"/>
    <lineage>
        <taxon>Bacteria</taxon>
        <taxon>Pseudomonadati</taxon>
        <taxon>Bacteroidota</taxon>
        <taxon>Chitinophagia</taxon>
        <taxon>Chitinophagales</taxon>
        <taxon>Chitinophagaceae</taxon>
        <taxon>Chitinophaga</taxon>
    </lineage>
</organism>
<dbReference type="Pfam" id="PF01841">
    <property type="entry name" value="Transglut_core"/>
    <property type="match status" value="1"/>
</dbReference>
<feature type="domain" description="Transglutaminase-like" evidence="2">
    <location>
        <begin position="202"/>
        <end position="304"/>
    </location>
</feature>
<keyword evidence="1" id="KW-0472">Membrane</keyword>
<keyword evidence="1" id="KW-0812">Transmembrane</keyword>
<dbReference type="InterPro" id="IPR038765">
    <property type="entry name" value="Papain-like_cys_pep_sf"/>
</dbReference>
<dbReference type="AlphaFoldDB" id="A0A9Q5GKK6"/>
<evidence type="ECO:0000259" key="2">
    <source>
        <dbReference type="Pfam" id="PF01841"/>
    </source>
</evidence>
<evidence type="ECO:0000313" key="4">
    <source>
        <dbReference type="Proteomes" id="UP000281028"/>
    </source>
</evidence>
<dbReference type="EMBL" id="RIAR02000001">
    <property type="protein sequence ID" value="NSL86345.1"/>
    <property type="molecule type" value="Genomic_DNA"/>
</dbReference>
<evidence type="ECO:0000256" key="1">
    <source>
        <dbReference type="SAM" id="Phobius"/>
    </source>
</evidence>
<dbReference type="InterPro" id="IPR002931">
    <property type="entry name" value="Transglutaminase-like"/>
</dbReference>
<dbReference type="SUPFAM" id="SSF54001">
    <property type="entry name" value="Cysteine proteinases"/>
    <property type="match status" value="1"/>
</dbReference>
<dbReference type="Gene3D" id="3.10.620.30">
    <property type="match status" value="1"/>
</dbReference>
<reference evidence="3" key="1">
    <citation type="submission" date="2020-05" db="EMBL/GenBank/DDBJ databases">
        <title>Chitinophaga laudate sp. nov., isolated from a tropical peat swamp.</title>
        <authorList>
            <person name="Goh C.B.S."/>
            <person name="Lee M.S."/>
            <person name="Parimannan S."/>
            <person name="Pasbakhsh P."/>
            <person name="Yule C.M."/>
            <person name="Rajandas H."/>
            <person name="Loke S."/>
            <person name="Croft L."/>
            <person name="Tan J.B.L."/>
        </authorList>
    </citation>
    <scope>NUCLEOTIDE SEQUENCE</scope>
    <source>
        <strain evidence="3">Mgbs1</strain>
    </source>
</reference>
<evidence type="ECO:0000313" key="3">
    <source>
        <dbReference type="EMBL" id="NSL86345.1"/>
    </source>
</evidence>
<feature type="transmembrane region" description="Helical" evidence="1">
    <location>
        <begin position="57"/>
        <end position="74"/>
    </location>
</feature>
<accession>A0A9Q5GKK6</accession>
<protein>
    <submittedName>
        <fullName evidence="3">Transglutaminase domain-containing protein</fullName>
    </submittedName>
</protein>
<dbReference type="Proteomes" id="UP000281028">
    <property type="component" value="Unassembled WGS sequence"/>
</dbReference>
<keyword evidence="1" id="KW-1133">Transmembrane helix</keyword>
<gene>
    <name evidence="3" type="ORF">ECE50_005870</name>
</gene>
<name>A0A9Q5GKK6_9BACT</name>
<proteinExistence type="predicted"/>